<proteinExistence type="predicted"/>
<feature type="transmembrane region" description="Helical" evidence="1">
    <location>
        <begin position="25"/>
        <end position="45"/>
    </location>
</feature>
<evidence type="ECO:0000313" key="3">
    <source>
        <dbReference type="Proteomes" id="UP001154282"/>
    </source>
</evidence>
<dbReference type="Proteomes" id="UP001154282">
    <property type="component" value="Unassembled WGS sequence"/>
</dbReference>
<protein>
    <submittedName>
        <fullName evidence="2">Uncharacterized protein</fullName>
    </submittedName>
</protein>
<accession>A0AAV0HMG6</accession>
<evidence type="ECO:0000313" key="2">
    <source>
        <dbReference type="EMBL" id="CAI0386445.1"/>
    </source>
</evidence>
<dbReference type="EMBL" id="CAMGYJ010000002">
    <property type="protein sequence ID" value="CAI0386445.1"/>
    <property type="molecule type" value="Genomic_DNA"/>
</dbReference>
<organism evidence="2 3">
    <name type="scientific">Linum tenue</name>
    <dbReference type="NCBI Taxonomy" id="586396"/>
    <lineage>
        <taxon>Eukaryota</taxon>
        <taxon>Viridiplantae</taxon>
        <taxon>Streptophyta</taxon>
        <taxon>Embryophyta</taxon>
        <taxon>Tracheophyta</taxon>
        <taxon>Spermatophyta</taxon>
        <taxon>Magnoliopsida</taxon>
        <taxon>eudicotyledons</taxon>
        <taxon>Gunneridae</taxon>
        <taxon>Pentapetalae</taxon>
        <taxon>rosids</taxon>
        <taxon>fabids</taxon>
        <taxon>Malpighiales</taxon>
        <taxon>Linaceae</taxon>
        <taxon>Linum</taxon>
    </lineage>
</organism>
<keyword evidence="3" id="KW-1185">Reference proteome</keyword>
<gene>
    <name evidence="2" type="ORF">LITE_LOCUS5118</name>
</gene>
<keyword evidence="1" id="KW-0472">Membrane</keyword>
<evidence type="ECO:0000256" key="1">
    <source>
        <dbReference type="SAM" id="Phobius"/>
    </source>
</evidence>
<comment type="caution">
    <text evidence="2">The sequence shown here is derived from an EMBL/GenBank/DDBJ whole genome shotgun (WGS) entry which is preliminary data.</text>
</comment>
<name>A0AAV0HMG6_9ROSI</name>
<keyword evidence="1" id="KW-1133">Transmembrane helix</keyword>
<keyword evidence="1" id="KW-0812">Transmembrane</keyword>
<sequence>MLSIKTTLGDEFDGQVITFDRPSNILVLHILLSQLSFISHSVFSFSRMLRMG</sequence>
<dbReference type="AlphaFoldDB" id="A0AAV0HMG6"/>
<reference evidence="2" key="1">
    <citation type="submission" date="2022-08" db="EMBL/GenBank/DDBJ databases">
        <authorList>
            <person name="Gutierrez-Valencia J."/>
        </authorList>
    </citation>
    <scope>NUCLEOTIDE SEQUENCE</scope>
</reference>